<dbReference type="InterPro" id="IPR011049">
    <property type="entry name" value="Serralysin-like_metalloprot_C"/>
</dbReference>
<accession>A0A517YHV1</accession>
<reference evidence="3 4" key="1">
    <citation type="submission" date="2019-02" db="EMBL/GenBank/DDBJ databases">
        <title>Deep-cultivation of Planctomycetes and their phenomic and genomic characterization uncovers novel biology.</title>
        <authorList>
            <person name="Wiegand S."/>
            <person name="Jogler M."/>
            <person name="Boedeker C."/>
            <person name="Pinto D."/>
            <person name="Vollmers J."/>
            <person name="Rivas-Marin E."/>
            <person name="Kohn T."/>
            <person name="Peeters S.H."/>
            <person name="Heuer A."/>
            <person name="Rast P."/>
            <person name="Oberbeckmann S."/>
            <person name="Bunk B."/>
            <person name="Jeske O."/>
            <person name="Meyerdierks A."/>
            <person name="Storesund J.E."/>
            <person name="Kallscheuer N."/>
            <person name="Luecker S."/>
            <person name="Lage O.M."/>
            <person name="Pohl T."/>
            <person name="Merkel B.J."/>
            <person name="Hornburger P."/>
            <person name="Mueller R.-W."/>
            <person name="Bruemmer F."/>
            <person name="Labrenz M."/>
            <person name="Spormann A.M."/>
            <person name="Op den Camp H."/>
            <person name="Overmann J."/>
            <person name="Amann R."/>
            <person name="Jetten M.S.M."/>
            <person name="Mascher T."/>
            <person name="Medema M.H."/>
            <person name="Devos D.P."/>
            <person name="Kaster A.-K."/>
            <person name="Ovreas L."/>
            <person name="Rohde M."/>
            <person name="Galperin M.Y."/>
            <person name="Jogler C."/>
        </authorList>
    </citation>
    <scope>NUCLEOTIDE SEQUENCE [LARGE SCALE GENOMIC DNA]</scope>
    <source>
        <strain evidence="3 4">ETA_A8</strain>
    </source>
</reference>
<feature type="compositionally biased region" description="Basic and acidic residues" evidence="2">
    <location>
        <begin position="1"/>
        <end position="10"/>
    </location>
</feature>
<dbReference type="RefSeq" id="WP_145094163.1">
    <property type="nucleotide sequence ID" value="NZ_CP036274.1"/>
</dbReference>
<dbReference type="SMART" id="SM00710">
    <property type="entry name" value="PbH1"/>
    <property type="match status" value="9"/>
</dbReference>
<dbReference type="KEGG" id="aagg:ETAA8_49060"/>
<keyword evidence="1" id="KW-0732">Signal</keyword>
<evidence type="ECO:0000256" key="1">
    <source>
        <dbReference type="ARBA" id="ARBA00022729"/>
    </source>
</evidence>
<evidence type="ECO:0000256" key="2">
    <source>
        <dbReference type="SAM" id="MobiDB-lite"/>
    </source>
</evidence>
<dbReference type="Pfam" id="PF00353">
    <property type="entry name" value="HemolysinCabind"/>
    <property type="match status" value="3"/>
</dbReference>
<dbReference type="PRINTS" id="PR00313">
    <property type="entry name" value="CABNDNGRPT"/>
</dbReference>
<dbReference type="SUPFAM" id="SSF51120">
    <property type="entry name" value="beta-Roll"/>
    <property type="match status" value="2"/>
</dbReference>
<feature type="compositionally biased region" description="Polar residues" evidence="2">
    <location>
        <begin position="7038"/>
        <end position="7054"/>
    </location>
</feature>
<evidence type="ECO:0000313" key="3">
    <source>
        <dbReference type="EMBL" id="QDU29791.1"/>
    </source>
</evidence>
<dbReference type="InterPro" id="IPR013425">
    <property type="entry name" value="Autotrns_rpt"/>
</dbReference>
<dbReference type="Proteomes" id="UP000315017">
    <property type="component" value="Chromosome"/>
</dbReference>
<gene>
    <name evidence="3" type="primary">hlyA_11</name>
    <name evidence="3" type="ORF">ETAA8_49060</name>
</gene>
<name>A0A517YHV1_9BACT</name>
<feature type="region of interest" description="Disordered" evidence="2">
    <location>
        <begin position="1"/>
        <end position="21"/>
    </location>
</feature>
<proteinExistence type="predicted"/>
<dbReference type="EMBL" id="CP036274">
    <property type="protein sequence ID" value="QDU29791.1"/>
    <property type="molecule type" value="Genomic_DNA"/>
</dbReference>
<organism evidence="3 4">
    <name type="scientific">Anatilimnocola aggregata</name>
    <dbReference type="NCBI Taxonomy" id="2528021"/>
    <lineage>
        <taxon>Bacteria</taxon>
        <taxon>Pseudomonadati</taxon>
        <taxon>Planctomycetota</taxon>
        <taxon>Planctomycetia</taxon>
        <taxon>Pirellulales</taxon>
        <taxon>Pirellulaceae</taxon>
        <taxon>Anatilimnocola</taxon>
    </lineage>
</organism>
<dbReference type="InterPro" id="IPR011050">
    <property type="entry name" value="Pectin_lyase_fold/virulence"/>
</dbReference>
<feature type="region of interest" description="Disordered" evidence="2">
    <location>
        <begin position="7015"/>
        <end position="7056"/>
    </location>
</feature>
<dbReference type="NCBIfam" id="TIGR02601">
    <property type="entry name" value="autotrns_rpt"/>
    <property type="match status" value="11"/>
</dbReference>
<dbReference type="Pfam" id="PF12951">
    <property type="entry name" value="PATR"/>
    <property type="match status" value="19"/>
</dbReference>
<protein>
    <submittedName>
        <fullName evidence="3">Hemolysin, chromosomal</fullName>
    </submittedName>
</protein>
<evidence type="ECO:0000313" key="4">
    <source>
        <dbReference type="Proteomes" id="UP000315017"/>
    </source>
</evidence>
<feature type="region of interest" description="Disordered" evidence="2">
    <location>
        <begin position="7241"/>
        <end position="7263"/>
    </location>
</feature>
<keyword evidence="4" id="KW-1185">Reference proteome</keyword>
<dbReference type="OrthoDB" id="8549906at2"/>
<sequence length="7263" mass="721529">MTHSTHDGHARSGQNKRTNVWKKVTGPRRRRMFLEQLEERSLLAQMIWDGGAGNDLWTTAANWQNDIAPTSGDDLVFTSLGAGPSINDFPAGTRFSTISISGSGYTFTEAATNPIELIGGLVSSHTTGTNNWNIDVTLLNAVSVFNATPGTTLAIGGDINTANVLGSTGVGVGGTSALTFDGNGDINVSGNITGAGGLAKIGSGRTTLSGANTFEGIVSIRQGYLRAASPTALGTSDGFTDLGAGDANGGMALELAGVNIVGEALAIREGGVGYGNVFDTDGLGALRAVSGASTWSGNIQLTGADNLIGVVTGATLDISGQVAAGIGGAVDLFKVGGGTLRLSGASANIYTGQTHVLQGTLELGKTAGVNAIGGDLVIGTNFNGDVGDDKAVVRLLADNQIPRVDFFNAALRTVTINPSGLLDLGVFDDDIGNLIMQTGPSASADVTGTAASLLSLGGNLTLTGLLQGTSGASPAATISANVNLGPLFSGASGHVERTITVNDTQLTDVGADLIISGVISGPADIQMVKAGGGTLRLTGNNTYLGGTVINGGITEIGHDNAFGATTSPLSFVSGQLSAFGAARNVDNPFSYESANGLDILGANAIEFSGLTTFANGNKTIGVMHPAGVVEFSGGIEQWIFGNINLAKRGLGELVFSAPATYGGTTTINDNDGGTIRLVDGGTLPFTSGITVGLNGRLVLDNTAVTVDRLSDNTNLSVSGTLVLIGETNAATTETVGVINNANDRTTTIDIRNTGTGSAQLIARRFDGAGVLSMYNFVSNDGPLDPAGSNRVTMIEAPAGNFALVGGIVPTSVATTSAGAIDFVTVQSVAEGFDVIPLPATGYTTSLANAGALSNVRVSTSEALDVAKTVNAILIDPGVSVTGAHTLTTTSGAIVFNGTGSDISGLTLSPTNARIFVEDGATATINSRIVGTANIGKSGPGTLVLTGDNTYSGNTIVAQGVLNIQRSTALGSNNGTTTVNEGARIELEQTTFGPINVSIESLALRGTGPDGLGVLRNIAGDNSWAGAITMSGSVLDQSVTTGGVSQTANVIRTTNIVDIADGSLDVSGVFGSNNNDFIKLGTGALELSGIAAGLLNQISIIAEGKLLLNKVPGISPLTGTIFVGNGVGGNDSAELELAGSDQIPDSSAITVYGDGLFDLNSNSDVTAGINLVIGAASAGDINIGAGTLTPNGDLTVLTQGSGNATGATITGGTYAGVIFGSINATAATRIWQVNDGSSGNDLTVTSTIADGSGLQSMALTKRGLGALVLGGTAANTFTGTTTVEEGKLLLAKTAGLNAIGGALTIGINNSNWGYADSREVELAASNQIPDYLALVTLNSNALLDLNGFDETIGVADAQNALSITSGHVTTGAGTLGINGNIATVSGQAVGFFTMIAPPVIEGNIDLGGISRVIDIAGDRGQLPYEAIISANISGSGGLIKNNSGHLLLSGANTYSGDTYLNNATNGIAVGHNTALGTGRVYTLSGAAFSTYGGSRTLANDLFLLAGTLNIGNTLQGGGGGDLTFTGKANVVAGALTINVNGPYSVEFAGGLGETMSGASLTKDGFGTMVISDTATLSGSLVINPQGGAIILRDEGTLLNISNATIANSFTIGLNGTLQIDNSGTVALDNRIGNTSGLLLQGGTLALVGRAGAATSEILGTITLNTNFSSQVEQLVPTAAGTSAKLSSMSLVRAAGGSGAFFGRGRALGEATGNEIVFVAALPGLTNGVFPQAVINNLTTGTPALDGMQFLHSKGPGTAIRPLEAADGLSTDINTAAATNSVRITSDVALTGNRSVNAVMIVGTGVDVTGAFNLTLTGGPLAVSGATNTIAVSGATGLGLPADATIYASSDVNISSIISGGATTNKSGPGTVTSSGAGANTFAGTALNITDGVWVGTKATAFGAAAGAVNVLTGATLAIDGAFSTVTKTGTLTINGTGEGRAAFIPLRVIDPTPPAIVVGAVETVTWNGPVALGTNRSAIQIDGNDELILNGVVSGQGFNKYGEGILELAGTASNTNIIQSILWQGTVELNKSVGINALATLANIIQVGDYVGGDNADRLVSVASDQIPATSTITINGSGVWNLNDRDESFGAYAGATTAITLNQGPNGSPDINMTTGTLTLVNSATVANVANIATGTLAGGYQAPATISGGTLVIDQSATTASANTTITVADSTGLEDLVITSTIASAGGDLAAERTLNKAGNGRLVLAGNNTFDGSFAHSAGELVVRHNNAFGAPTGITILGNSTLILEDPVAGAPGLVIAEPFQSNAGGAGFGSRGQIFNAIGDNQLTGTLTLNGNSRIGVEGGTELDVNGQIVEIGGARTLDKFLTGTLEFSGTGANTYTGQTQVHEGDLILNKTGVVAITGNLVLGNNAGNDNSGLVTVAQQGAANGQIAETSVITVGTEGLLNLNGFNQTLNPAAAATSISMQFGNRFAADIATGAGVLTMGANANLVNADGAGFENFFSASPTISGFLNLANADLNVSATFDHAVIPHDLTISATINGGGATGTITKAGAGTLVLSGDNSAAYSGTTTLSAGTLLAGHNSALGTGSLNINGATSLGAVGNITLGNAITLGAAPVLRGTETDSLNLSGLITQTGATRTITRNAASGAAFELSGGVELGGFALVYDNQNFGTEDEIGNGAAAGGAITGAAAGSGLTKTGVGGLLLSDANSYIGTTTVSVGVLRISNALALGTPAAGTTVANGAQLALEGNITVAGEALTLTGLSNNTSFASNSGFGARGHVRNLSGTNTWQGNVTLQGSANLTQATAVTLGVDAGSELIIDGAITHIAGFTSTIGAFKVGAGTLEYTGAANTYTGTTTIQEGTLELNKAVGVNNFAGGLTVGDHGGGSNADQVRVLASNQIIDAAALTINSSGRLELDAAVDESITGAHIITRTYGAGGVLAAGDGASTYTLGNNVAVNNFGFTDGTATTGAANFTSAGGDVAMGATRTFTVEDSLIPDSAADLNLDAFFTGAGGLTTAGIGTTRLTADNSFTGAVLVQGTFRANAGTTSVVGGTLEITSGGDISSVLAITVQNGGTLRLLNTSVAGNLIGNTATINLAGGNLEFFGLAAGGFTEEVGVVTINPPTVANLSSRGSRILLDQNGATSDTELNLAGLVRNAGGVLAIETIDADLSDDSGANDLLLTLDAAPVFVGGILPWATVTGPAGFDLVRDFDGGAPIALGRVVAYDPITTLNGNVKLTADDNTLAGANTINALLVDGNGVDLDLNGFTLTVGTAAPSGLIATRGSTQTISDGTLNFGAREALFLTGTAGTDSLSVLADILGAAALRKESPGTLTFSGDNIGFTSTITVNQGTLVAASNNALGDNDATPGGAVTVNNLGRLVLDGGALGIDLGNKSIVLHGTGLEGDALGALQSMGAGAVTVGSGTTTITFNTTPIRIAVNGGDLTLNGTIGTGTNSLDKIGLGRLTLSGTANNTYTGTTTVLDGTLRLDKTGAAVVALAGALTIGDQSGNDTVELGGTTATTNLIADAAVITINGGTLNFLNTVLGGGTETTTGAFAINGGTVNSNDDTFGLSGSLTYNLGFGPAVINGNLNLGGAARTFAVNEGATLNDVTVNSLISNGSITKSNLAGGLLLTNGGNTFAGGVILQGGILALGHEDALGTGSLTVNTASSRLLADGLNLTGANAINNTVLFNLPSDSGLTLGGRRDFGGTNGIEFSGTVTMPAPGAGTRNFINVEDPQIDAEVSGIIDGGNNNFVFGKGGIGTLVLSGNNTFDVRDTLGSLTNLDQTEGISLNFGVLRITNSNALGGGAFSNVNVRGDQGAVLEIDGSLADVDLTNRHLIVFSPDNGVSRGFLNMTSTAGVHTGVVRSIAGDNTVTGQIDLRNIAGTVANAGTNFVDVVSDSLELIGQIVQTVNAAGTATATGARNITKTGEGALRFSGATANLYSGTTSIMDGRLELNKTAGVNAISGILQIGDNEGINDSAEVRFVVSDQLGSVTNINLGVEGLLNLNGQSEIVGTATALTVGPTFSSDITTGAGLLQLIGDVSVTPRPGIITSVASTITGSLQLTNVAGAALQRTYTVNDAPGEVELVISAVVSEFAGGPAGFIKAGAGRMVLSGDNTFSGNNNVNAGVLRVEHADALGDSGAATTTTVAAGASLEMNIVGSQTIDNEILSITGSGIINGPTTALLTTVLGTGGLRVLDGTHTFSQNVSLGANTLINVNDGDELILSGAGILAAGGNNIVKSGEGTWEIGGSAANTGTGTWFVNDGTVELNKAGAAVAIPTTLRIGDLIGVNDSAEVNYVTGAGTNQIGDVAISVQRDGLLDLNGISDTISNSIVLDIGPDFSGDVVTGAGTLSNAAATGTWMFSISNAGTESSSVASIVSGNLNLGTVLRTFDARESNAPVELDIQAVIAATAGSFTKVSRGTAALSGANLYTGATTVAADSGTLLVNGSTVAASAFTLTGSTVPGSTLGGTGTIGGAVTANNGTTINPGLNTSDLTGTLTITGALTFANGSTFFVDIDGPAAVDYDRINAGGTVVFSAAPAGALLAGNVDSAVTNTNSFLLINKTSGGAIGAPGFLNALPQPVGTTTVGGKSFSYNYADSVLGDGNDFVLNASAALRIWDGGSLIDDLWTTPENWVGDVTPFAGDNLLFPEGINEAQRINYLATGGTFTIAFGANTTAAIAFNATPAAVAVALNALASINAGGGSVTVTGEAGNYTITFSGGPLAGVNQPQVVLNTTSLTGLVGVTTVTTVANGAGAVTRLTPDNNFAANTPFGTIEINTSTVSYDLINNAVLLEALGGGILNAGTNTISLPLNLRTNPQTITAQTSGTLTFGATADIDLDYLGNPGGDLSILGTRPIIFNGTIDGSETVTINGTTANADYTFNDNVGGSDNLDDFLITTASDVIFNGNVSAADDFIQTTGTGETSFSGTGTSLMGGEIQIATVTITFEDIGTLQAISNVSLNLLGGGNATQASTHTLQGVTLDLQGTGNYTLASATNQFVNISGSVNGTIDYRDIDSLNILPAGLSTQDSDVRLQTGGVLTINGSINLNSDADLVRGDLGLISDGNVTQSAGSITASGLWLTFQPGVPIGTANFNLEQSLNDFDTFASNTEGTVAVVDADDFIVGSVDVLGQIVAGVTAAVDVQLQAGTDIHVDAAVNIGAGDLTLQAQGLVDQLASIMATGLRLLGAANFTLNLANAVTTIAANVTGTVEYTDTDALIVGSVTDTSVTPNETTIGITSTADVALHSAGLTINSAVATGVADFRIDSSAAVTQTAAITGTGLQLTGAGPFTLTNPGNNVATLAADTTEVVNYVDSSALAVGTVIVNGNSVTGITTTGDAVTINTVGLLSVNATISTLPGGPVAPVVGGNVALNAALVPGAGLITLNPGVAGSLVIAFNQTLPSINWSVTENIIVDAVLTTTVGGISLTADSDLNGTGGLLVTGLLGSLDSNTDVTLSAGDFVADAFVPVPYAAAYIAGDFSIVIENDAGVKTEILASGLVSIIANASVPTSDIQIDGQILNDGATTTITSRDDIALDAASSITNSNVAGVTSLTAGASALVSGDINGDGAGSGLITSFTVDLNADNGIGDVTVPIQTVATNISADNTGTGAVYIVNTLATASVATTLTTDTGDVAFLQQGGGALTVQTATTVTDGDIFIVVDSADLNAGTVAITANGTGNVELDTLTSGNITLGEITALGDDVTANAADAILDNTAAGTDVSSDTATFVANNGSIGAVGGGNEIDTTITTLTFAHSTNGSIAIVEADGLTVTAAFADGTGVNNVDITSTTGDILVGAITAEDTVTLLATTGSILDEVLAGDTAVDITATAANLTAANQIGAPGVGFELDTDIDSLTATQTGTGATPGIWLTDEDALIVTSATTNDGVVFIDAARTSAGNLTATSVTAAGASRNVRLRTLTATSDILLGLVTAAFDTVGIDALGEIIDNNGAGNNVAAFNLVMFTTDGIGNGGVGNDIDTTVTNLAAEGGSSTDDNDVRVTNTGTLTLNHPSIFLPAFPPGIGLLPAGVAVRGDGSAEIVALSPHIVAANVVMGGSVILTAADDVAAGDILTVNGGITVQSLTSTVTLNAGDGVTLNGGPASLIDGFSGVAINVDNIGGLGEGAGSASTLAGTIQTTDGNITITSGAGGDTFTQTGSLVAGITGDITISLGAGADQFNAATTATAVLTASLNTITINGGDGNDTILLGDQNFAATISAANTILNGNDGTNNPDGSDTFKVRASAFTPFTIDGDDPTEPTLPGDTLFVDLTGVSGPVNESHGDPNTTISFPNPPNSQLDITYREIETRQTTGLGSPLVNHIFDLLNYPLVADGVFDVQLTSDSNLKVTLNGASVYNGDDATVNSLTFAGNAGNDAVRIHALAGTGELPSEGGLVDFGLDGVNTLPGVTPTGISSMDATRKAVSGAFAANARTPVSLSNNRAGVYFDGRGGTNSIVLDVTTARDVAYLSDSQAGFGANQGDLSVQAAGGTLRGFAASFANVNSVHLREQTAVGSKLLIDASSTSATTTISVVDILDPVTTSQYDALNPVNNSLVVNPNVTFTGASQLVGNGGVAATRFANFADVTIRSGGYTGASVGETLDLISLDPLGLTTLALDAGSALGTGAGPGADSGAADTIQLRSLPSGVTATLTGGLGSDTFRLHGETTIVVDNDPPTDYTNVPGSDGLDANDTVDNIAGPVVVDGEDANLANNNDQLFIIDSGDTTADPNVLIAAAGGMNADYAVTGINASGVTFRNIDSFDYTGTQGGDTIDGRFTPTNVPHDLNTVALRGFDGDDQFLLFTSNQWGGVTPVTELPFTRVASGVGTISLYGNDGEDIFGETPAPVIGNTGAMHVGLAVPATTRLIRPTTAATAGGSTIFIDGGDPVPALNQAGDTVGDVLNLDVTDVPKNTAMIVGAGSSGNVLSANTAPFSWVSIEDLNLVDNGKLTGVQIGDVFGRGTTGNDLMQISANATAALPHQVRVRIGGAIMNYNVPGKAVLYGGNGVDTMSQTTAKIPAVFYGEAGNDSLAGGSNNDWLVGGDGNDQITGGEGQNVIWGDNAPTNPGDPTPQDFQGPNDGNDSISSGNGADVIYAGGGHDVVNSGGGNDYIHAGAGNDSVDAGAGDDRVYGYSGNDTLQGNSGNDLLSGGDGNDWLLGHSGNNVLIGGTGSDTLSGGDGNDLLITGGLGGEENSTWTSAPNTMTYAANTYSDPMDNDAALLALLTAWQGNSNAAAPPPEVLALLPIIAPDGSDDDAWGGNGSDLFSWDAADMADESLTAPGPNDFNNPATGPDVRLI</sequence>
<dbReference type="GO" id="GO:0005509">
    <property type="term" value="F:calcium ion binding"/>
    <property type="evidence" value="ECO:0007669"/>
    <property type="project" value="InterPro"/>
</dbReference>
<dbReference type="InterPro" id="IPR006626">
    <property type="entry name" value="PbH1"/>
</dbReference>
<dbReference type="SUPFAM" id="SSF51126">
    <property type="entry name" value="Pectin lyase-like"/>
    <property type="match status" value="3"/>
</dbReference>
<dbReference type="InterPro" id="IPR001343">
    <property type="entry name" value="Hemolysn_Ca-bd"/>
</dbReference>